<keyword evidence="10 15" id="KW-0793">Thylakoid</keyword>
<evidence type="ECO:0000256" key="3">
    <source>
        <dbReference type="ARBA" id="ARBA00022448"/>
    </source>
</evidence>
<dbReference type="GO" id="GO:0015979">
    <property type="term" value="P:photosynthesis"/>
    <property type="evidence" value="ECO:0007669"/>
    <property type="project" value="UniProtKB-KW"/>
</dbReference>
<keyword evidence="11 15" id="KW-0472">Membrane</keyword>
<evidence type="ECO:0000256" key="4">
    <source>
        <dbReference type="ARBA" id="ARBA00022481"/>
    </source>
</evidence>
<evidence type="ECO:0000313" key="17">
    <source>
        <dbReference type="Proteomes" id="UP000031532"/>
    </source>
</evidence>
<comment type="similarity">
    <text evidence="2 15">Belongs to the phycobiliprotein family.</text>
</comment>
<dbReference type="SUPFAM" id="SSF46458">
    <property type="entry name" value="Globin-like"/>
    <property type="match status" value="1"/>
</dbReference>
<dbReference type="CDD" id="cd12126">
    <property type="entry name" value="APC_beta"/>
    <property type="match status" value="1"/>
</dbReference>
<comment type="caution">
    <text evidence="16">The sequence shown here is derived from an EMBL/GenBank/DDBJ whole genome shotgun (WGS) entry which is preliminary data.</text>
</comment>
<dbReference type="Proteomes" id="UP000031532">
    <property type="component" value="Unassembled WGS sequence"/>
</dbReference>
<evidence type="ECO:0000256" key="11">
    <source>
        <dbReference type="ARBA" id="ARBA00023136"/>
    </source>
</evidence>
<protein>
    <submittedName>
        <fullName evidence="16">Allophycocyanin subunit beta</fullName>
    </submittedName>
</protein>
<evidence type="ECO:0000256" key="10">
    <source>
        <dbReference type="ARBA" id="ARBA00023078"/>
    </source>
</evidence>
<dbReference type="GO" id="GO:0031676">
    <property type="term" value="C:plasma membrane-derived thylakoid membrane"/>
    <property type="evidence" value="ECO:0007669"/>
    <property type="project" value="UniProtKB-SubCell"/>
</dbReference>
<evidence type="ECO:0000256" key="12">
    <source>
        <dbReference type="ARBA" id="ARBA00023307"/>
    </source>
</evidence>
<proteinExistence type="inferred from homology"/>
<feature type="modified residue" description="N4-methylasparagine" evidence="14">
    <location>
        <position position="72"/>
    </location>
</feature>
<organism evidence="16 17">
    <name type="scientific">Scytonema millei VB511283</name>
    <dbReference type="NCBI Taxonomy" id="1245923"/>
    <lineage>
        <taxon>Bacteria</taxon>
        <taxon>Bacillati</taxon>
        <taxon>Cyanobacteriota</taxon>
        <taxon>Cyanophyceae</taxon>
        <taxon>Nostocales</taxon>
        <taxon>Scytonemataceae</taxon>
        <taxon>Scytonema</taxon>
    </lineage>
</organism>
<reference evidence="16 17" key="1">
    <citation type="journal article" date="2015" name="Genome Announc.">
        <title>Draft Genome Sequence of the Terrestrial Cyanobacterium Scytonema millei VB511283, Isolated from Eastern India.</title>
        <authorList>
            <person name="Sen D."/>
            <person name="Chandrababunaidu M.M."/>
            <person name="Singh D."/>
            <person name="Sanghi N."/>
            <person name="Ghorai A."/>
            <person name="Mishra G.P."/>
            <person name="Madduluri M."/>
            <person name="Adhikary S.P."/>
            <person name="Tripathy S."/>
        </authorList>
    </citation>
    <scope>NUCLEOTIDE SEQUENCE [LARGE SCALE GENOMIC DNA]</scope>
    <source>
        <strain evidence="16 17">VB511283</strain>
    </source>
</reference>
<dbReference type="AlphaFoldDB" id="A0A9X5E7G4"/>
<dbReference type="InterPro" id="IPR038719">
    <property type="entry name" value="Phycobilisome_asu/bsu_sf"/>
</dbReference>
<dbReference type="OrthoDB" id="512145at2"/>
<name>A0A9X5E7G4_9CYAN</name>
<dbReference type="PANTHER" id="PTHR34011:SF3">
    <property type="entry name" value="ALLOPHYCOCYANIN BETA CHAIN"/>
    <property type="match status" value="1"/>
</dbReference>
<dbReference type="GO" id="GO:0030089">
    <property type="term" value="C:phycobilisome"/>
    <property type="evidence" value="ECO:0007669"/>
    <property type="project" value="UniProtKB-KW"/>
</dbReference>
<evidence type="ECO:0000256" key="7">
    <source>
        <dbReference type="ARBA" id="ARBA00022738"/>
    </source>
</evidence>
<evidence type="ECO:0000313" key="16">
    <source>
        <dbReference type="EMBL" id="NHC36785.1"/>
    </source>
</evidence>
<evidence type="ECO:0000256" key="8">
    <source>
        <dbReference type="ARBA" id="ARBA00022982"/>
    </source>
</evidence>
<keyword evidence="9 15" id="KW-0157">Chromophore</keyword>
<comment type="subcellular location">
    <subcellularLocation>
        <location evidence="1 15">Cellular thylakoid membrane</location>
        <topology evidence="1 15">Peripheral membrane protein</topology>
        <orientation evidence="1 15">Cytoplasmic side</orientation>
    </subcellularLocation>
</comment>
<evidence type="ECO:0000256" key="15">
    <source>
        <dbReference type="RuleBase" id="RU004438"/>
    </source>
</evidence>
<dbReference type="EMBL" id="JTJC03000005">
    <property type="protein sequence ID" value="NHC36785.1"/>
    <property type="molecule type" value="Genomic_DNA"/>
</dbReference>
<keyword evidence="17" id="KW-1185">Reference proteome</keyword>
<keyword evidence="7 15" id="KW-0605">Phycobilisome</keyword>
<keyword evidence="5 15" id="KW-0602">Photosynthesis</keyword>
<evidence type="ECO:0000256" key="6">
    <source>
        <dbReference type="ARBA" id="ARBA00022549"/>
    </source>
</evidence>
<dbReference type="InterPro" id="IPR009050">
    <property type="entry name" value="Globin-like_sf"/>
</dbReference>
<keyword evidence="12 15" id="KW-0089">Bile pigment</keyword>
<evidence type="ECO:0000256" key="2">
    <source>
        <dbReference type="ARBA" id="ARBA00008182"/>
    </source>
</evidence>
<accession>A0A9X5E7G4</accession>
<feature type="binding site" evidence="13">
    <location>
        <position position="72"/>
    </location>
    <ligand>
        <name>(2R,3E)-phycocyanobilin</name>
        <dbReference type="ChEBI" id="CHEBI:85275"/>
        <label>2</label>
    </ligand>
</feature>
<evidence type="ECO:0000256" key="1">
    <source>
        <dbReference type="ARBA" id="ARBA00004445"/>
    </source>
</evidence>
<keyword evidence="6" id="KW-0042">Antenna complex</keyword>
<keyword evidence="8 15" id="KW-0249">Electron transport</keyword>
<dbReference type="Pfam" id="PF00502">
    <property type="entry name" value="Phycobilisome"/>
    <property type="match status" value="1"/>
</dbReference>
<feature type="binding site" evidence="13">
    <location>
        <position position="77"/>
    </location>
    <ligand>
        <name>(2R,3E)-phycocyanobilin</name>
        <dbReference type="ChEBI" id="CHEBI:85275"/>
        <label>2</label>
    </ligand>
</feature>
<dbReference type="InterPro" id="IPR012128">
    <property type="entry name" value="Phycobilisome_asu/bsu"/>
</dbReference>
<keyword evidence="3 15" id="KW-0813">Transport</keyword>
<keyword evidence="4" id="KW-0488">Methylation</keyword>
<sequence length="169" mass="18687">MQDKLTSVAKNCDLTGSSLNREVVETLKTFLADGEKRVQVAGVIGSNAAEIVKTAVSLLFQEYPELVSPGGNAYTTRRYNMYVRDMNYFLRYCSYAIVAGDASVLDERLLAGLRDTFNSLGIPLGPTARSIQLMKNIVKEKLVTAGMINATFVDEPFDYVVREISETEI</sequence>
<evidence type="ECO:0000256" key="14">
    <source>
        <dbReference type="PIRSR" id="PIRSR000081-2"/>
    </source>
</evidence>
<evidence type="ECO:0000256" key="13">
    <source>
        <dbReference type="PIRSR" id="PIRSR000081-1"/>
    </source>
</evidence>
<gene>
    <name evidence="16" type="ORF">QH73_0019430</name>
</gene>
<dbReference type="RefSeq" id="WP_039715828.1">
    <property type="nucleotide sequence ID" value="NZ_JTJC03000005.1"/>
</dbReference>
<dbReference type="InterPro" id="IPR006245">
    <property type="entry name" value="Allophycocyanin_b"/>
</dbReference>
<dbReference type="PANTHER" id="PTHR34011">
    <property type="entry name" value="PHYCOBILISOME 32.1 KDA LINKER POLYPEPTIDE, PHYCOCYANIN-ASSOCIATED, ROD 2-RELATED"/>
    <property type="match status" value="1"/>
</dbReference>
<evidence type="ECO:0000256" key="9">
    <source>
        <dbReference type="ARBA" id="ARBA00022991"/>
    </source>
</evidence>
<dbReference type="PIRSF" id="PIRSF000081">
    <property type="entry name" value="Phycocyanin"/>
    <property type="match status" value="1"/>
</dbReference>
<evidence type="ECO:0000256" key="5">
    <source>
        <dbReference type="ARBA" id="ARBA00022531"/>
    </source>
</evidence>
<dbReference type="Gene3D" id="1.10.490.20">
    <property type="entry name" value="Phycocyanins"/>
    <property type="match status" value="1"/>
</dbReference>